<dbReference type="HOGENOM" id="CLU_1489387_0_0_1"/>
<dbReference type="OMA" id="CLNREKR"/>
<dbReference type="GO" id="GO:0005525">
    <property type="term" value="F:GTP binding"/>
    <property type="evidence" value="ECO:0007669"/>
    <property type="project" value="UniProtKB-KW"/>
</dbReference>
<proteinExistence type="predicted"/>
<dbReference type="Pfam" id="PF00025">
    <property type="entry name" value="Arf"/>
    <property type="match status" value="1"/>
</dbReference>
<evidence type="ECO:0000313" key="4">
    <source>
        <dbReference type="Proteomes" id="UP000002872"/>
    </source>
</evidence>
<dbReference type="OrthoDB" id="414781at2759"/>
<accession>I3EFC7</accession>
<keyword evidence="2" id="KW-0342">GTP-binding</keyword>
<dbReference type="GO" id="GO:0003924">
    <property type="term" value="F:GTPase activity"/>
    <property type="evidence" value="ECO:0007669"/>
    <property type="project" value="InterPro"/>
</dbReference>
<protein>
    <submittedName>
        <fullName evidence="3">Uncharacterized protein</fullName>
    </submittedName>
</protein>
<dbReference type="Proteomes" id="UP000002872">
    <property type="component" value="Unassembled WGS sequence"/>
</dbReference>
<gene>
    <name evidence="3" type="ORF">NEQG_01996</name>
</gene>
<dbReference type="VEuPathDB" id="MicrosporidiaDB:NEQG_01996"/>
<dbReference type="InterPro" id="IPR006689">
    <property type="entry name" value="Small_GTPase_ARF/SAR"/>
</dbReference>
<dbReference type="EMBL" id="GL870880">
    <property type="protein sequence ID" value="EIJ87924.1"/>
    <property type="molecule type" value="Genomic_DNA"/>
</dbReference>
<dbReference type="InterPro" id="IPR027417">
    <property type="entry name" value="P-loop_NTPase"/>
</dbReference>
<dbReference type="Gene3D" id="3.40.50.300">
    <property type="entry name" value="P-loop containing nucleotide triphosphate hydrolases"/>
    <property type="match status" value="1"/>
</dbReference>
<dbReference type="STRING" id="935791.I3EFC7"/>
<reference evidence="3" key="1">
    <citation type="submission" date="2011-01" db="EMBL/GenBank/DDBJ databases">
        <title>The Genome Sequence of Nematocida parisii strain ERTm3.</title>
        <authorList>
            <consortium name="The Broad Institute Genome Sequencing Platform"/>
            <consortium name="The Broad Institute Genome Sequencing Center for Infectious Disease"/>
            <person name="Cuomo C."/>
            <person name="Troemel E."/>
            <person name="Young S.K."/>
            <person name="Zeng Q."/>
            <person name="Gargeya S."/>
            <person name="Fitzgerald M."/>
            <person name="Haas B."/>
            <person name="Abouelleil A."/>
            <person name="Alvarado L."/>
            <person name="Arachchi H.M."/>
            <person name="Berlin A."/>
            <person name="Chapman S.B."/>
            <person name="Gearin G."/>
            <person name="Goldberg J."/>
            <person name="Griggs A."/>
            <person name="Gujja S."/>
            <person name="Hansen M."/>
            <person name="Heiman D."/>
            <person name="Howarth C."/>
            <person name="Larimer J."/>
            <person name="Lui A."/>
            <person name="MacDonald P.J.P."/>
            <person name="McCowen C."/>
            <person name="Montmayeur A."/>
            <person name="Murphy C."/>
            <person name="Neiman D."/>
            <person name="Pearson M."/>
            <person name="Priest M."/>
            <person name="Roberts A."/>
            <person name="Saif S."/>
            <person name="Shea T."/>
            <person name="Sisk P."/>
            <person name="Stolte C."/>
            <person name="Sykes S."/>
            <person name="Wortman J."/>
            <person name="Nusbaum C."/>
            <person name="Birren B."/>
        </authorList>
    </citation>
    <scope>NUCLEOTIDE SEQUENCE</scope>
    <source>
        <strain evidence="3">ERTm3</strain>
    </source>
</reference>
<sequence>MGSAISKCLNREKRSAVFIGAKDSGKKEIIKILRKDKTDVISNMYEHFTVRGKGYSTEVYAISEDQNHVNFWKFYTQNCNLVVFVVNIASESLIEESKNVFENFFTSYGTNKESIVFMLNGKREEETETEEEKAEKKRQNILKFKEYFATISGLDKKILDHNMVVDETTSRKNLLSFICKNYS</sequence>
<dbReference type="InParanoid" id="I3EFC7"/>
<dbReference type="AlphaFoldDB" id="I3EFC7"/>
<keyword evidence="1" id="KW-0547">Nucleotide-binding</keyword>
<evidence type="ECO:0000256" key="1">
    <source>
        <dbReference type="ARBA" id="ARBA00022741"/>
    </source>
</evidence>
<keyword evidence="4" id="KW-1185">Reference proteome</keyword>
<evidence type="ECO:0000313" key="3">
    <source>
        <dbReference type="EMBL" id="EIJ87924.1"/>
    </source>
</evidence>
<name>I3EFC7_NEMP3</name>
<organism evidence="3 4">
    <name type="scientific">Nematocida parisii (strain ERTm3)</name>
    <name type="common">Nematode killer fungus</name>
    <dbReference type="NCBI Taxonomy" id="935791"/>
    <lineage>
        <taxon>Eukaryota</taxon>
        <taxon>Fungi</taxon>
        <taxon>Fungi incertae sedis</taxon>
        <taxon>Microsporidia</taxon>
        <taxon>Nematocida</taxon>
    </lineage>
</organism>
<dbReference type="SUPFAM" id="SSF52540">
    <property type="entry name" value="P-loop containing nucleoside triphosphate hydrolases"/>
    <property type="match status" value="1"/>
</dbReference>
<evidence type="ECO:0000256" key="2">
    <source>
        <dbReference type="ARBA" id="ARBA00023134"/>
    </source>
</evidence>